<comment type="caution">
    <text evidence="6">The sequence shown here is derived from an EMBL/GenBank/DDBJ whole genome shotgun (WGS) entry which is preliminary data.</text>
</comment>
<dbReference type="Proteomes" id="UP000280296">
    <property type="component" value="Unassembled WGS sequence"/>
</dbReference>
<feature type="compositionally biased region" description="Basic and acidic residues" evidence="5">
    <location>
        <begin position="116"/>
        <end position="129"/>
    </location>
</feature>
<feature type="compositionally biased region" description="Polar residues" evidence="5">
    <location>
        <begin position="133"/>
        <end position="142"/>
    </location>
</feature>
<dbReference type="Pfam" id="PF01155">
    <property type="entry name" value="HypA"/>
    <property type="match status" value="1"/>
</dbReference>
<feature type="binding site" evidence="4">
    <location>
        <position position="79"/>
    </location>
    <ligand>
        <name>Zn(2+)</name>
        <dbReference type="ChEBI" id="CHEBI:29105"/>
    </ligand>
</feature>
<dbReference type="OrthoDB" id="9800361at2"/>
<dbReference type="AlphaFoldDB" id="A0A432MMV1"/>
<gene>
    <name evidence="4 6" type="primary">hypA</name>
    <name evidence="6" type="ORF">TsocGM_05280</name>
</gene>
<dbReference type="HAMAP" id="MF_00213">
    <property type="entry name" value="HypA_HybF"/>
    <property type="match status" value="1"/>
</dbReference>
<dbReference type="GO" id="GO:0008270">
    <property type="term" value="F:zinc ion binding"/>
    <property type="evidence" value="ECO:0007669"/>
    <property type="project" value="UniProtKB-UniRule"/>
</dbReference>
<dbReference type="EMBL" id="RYZH01000007">
    <property type="protein sequence ID" value="RUL88771.1"/>
    <property type="molecule type" value="Genomic_DNA"/>
</dbReference>
<evidence type="ECO:0000256" key="4">
    <source>
        <dbReference type="HAMAP-Rule" id="MF_00213"/>
    </source>
</evidence>
<dbReference type="PANTHER" id="PTHR34535:SF3">
    <property type="entry name" value="HYDROGENASE MATURATION FACTOR HYPA"/>
    <property type="match status" value="1"/>
</dbReference>
<dbReference type="NCBIfam" id="TIGR00100">
    <property type="entry name" value="hypA"/>
    <property type="match status" value="1"/>
</dbReference>
<evidence type="ECO:0000256" key="5">
    <source>
        <dbReference type="SAM" id="MobiDB-lite"/>
    </source>
</evidence>
<protein>
    <recommendedName>
        <fullName evidence="4">Hydrogenase maturation factor HypA</fullName>
    </recommendedName>
</protein>
<reference evidence="6 7" key="1">
    <citation type="submission" date="2018-12" db="EMBL/GenBank/DDBJ databases">
        <authorList>
            <person name="Toschakov S.V."/>
        </authorList>
    </citation>
    <scope>NUCLEOTIDE SEQUENCE [LARGE SCALE GENOMIC DNA]</scope>
    <source>
        <strain evidence="6 7">GM2012</strain>
    </source>
</reference>
<evidence type="ECO:0000256" key="2">
    <source>
        <dbReference type="ARBA" id="ARBA00022723"/>
    </source>
</evidence>
<accession>A0A432MMV1</accession>
<keyword evidence="7" id="KW-1185">Reference proteome</keyword>
<dbReference type="PANTHER" id="PTHR34535">
    <property type="entry name" value="HYDROGENASE MATURATION FACTOR HYPA"/>
    <property type="match status" value="1"/>
</dbReference>
<organism evidence="6 7">
    <name type="scientific">Tautonia sociabilis</name>
    <dbReference type="NCBI Taxonomy" id="2080755"/>
    <lineage>
        <taxon>Bacteria</taxon>
        <taxon>Pseudomonadati</taxon>
        <taxon>Planctomycetota</taxon>
        <taxon>Planctomycetia</taxon>
        <taxon>Isosphaerales</taxon>
        <taxon>Isosphaeraceae</taxon>
        <taxon>Tautonia</taxon>
    </lineage>
</organism>
<evidence type="ECO:0000256" key="1">
    <source>
        <dbReference type="ARBA" id="ARBA00022596"/>
    </source>
</evidence>
<proteinExistence type="inferred from homology"/>
<dbReference type="GO" id="GO:0051604">
    <property type="term" value="P:protein maturation"/>
    <property type="evidence" value="ECO:0007669"/>
    <property type="project" value="InterPro"/>
</dbReference>
<dbReference type="Gene3D" id="3.30.2320.80">
    <property type="match status" value="1"/>
</dbReference>
<keyword evidence="2 4" id="KW-0479">Metal-binding</keyword>
<evidence type="ECO:0000256" key="3">
    <source>
        <dbReference type="ARBA" id="ARBA00022833"/>
    </source>
</evidence>
<keyword evidence="3 4" id="KW-0862">Zinc</keyword>
<feature type="binding site" evidence="4">
    <location>
        <position position="93"/>
    </location>
    <ligand>
        <name>Zn(2+)</name>
        <dbReference type="ChEBI" id="CHEBI:29105"/>
    </ligand>
</feature>
<comment type="similarity">
    <text evidence="4">Belongs to the HypA/HybF family.</text>
</comment>
<sequence>MHELSIAESLISAAVEAIEGGETGTAPVVEEVHLRLGVLAGVEAEALRFCFEVAAEGTPLAGSRLVIEEVPVLIYCSSCRREEQLPGVQGFSCPRCGEPSREIRRGRELELASLHIIDRPAGEPDEGRPRWNLGSSKSGRTS</sequence>
<evidence type="ECO:0000313" key="7">
    <source>
        <dbReference type="Proteomes" id="UP000280296"/>
    </source>
</evidence>
<name>A0A432MMV1_9BACT</name>
<dbReference type="InterPro" id="IPR000688">
    <property type="entry name" value="HypA/HybF"/>
</dbReference>
<feature type="region of interest" description="Disordered" evidence="5">
    <location>
        <begin position="116"/>
        <end position="142"/>
    </location>
</feature>
<feature type="binding site" evidence="4">
    <location>
        <position position="76"/>
    </location>
    <ligand>
        <name>Zn(2+)</name>
        <dbReference type="ChEBI" id="CHEBI:29105"/>
    </ligand>
</feature>
<keyword evidence="1 4" id="KW-0533">Nickel</keyword>
<comment type="function">
    <text evidence="4">Involved in the maturation of [NiFe] hydrogenases. Required for nickel insertion into the metal center of the hydrogenase.</text>
</comment>
<dbReference type="GO" id="GO:0016151">
    <property type="term" value="F:nickel cation binding"/>
    <property type="evidence" value="ECO:0007669"/>
    <property type="project" value="UniProtKB-UniRule"/>
</dbReference>
<evidence type="ECO:0000313" key="6">
    <source>
        <dbReference type="EMBL" id="RUL88771.1"/>
    </source>
</evidence>
<reference evidence="6 7" key="2">
    <citation type="submission" date="2019-01" db="EMBL/GenBank/DDBJ databases">
        <title>Tautonia sociabilis, a novel thermotolerant planctomycete of Isosphaeraceae family, isolated from a 4000 m deep subterranean habitat.</title>
        <authorList>
            <person name="Kovaleva O.L."/>
            <person name="Elcheninov A.G."/>
            <person name="Van Heerden E."/>
            <person name="Toshchakov S.V."/>
            <person name="Novikov A."/>
            <person name="Bonch-Osmolovskaya E.A."/>
            <person name="Kublanov I.V."/>
        </authorList>
    </citation>
    <scope>NUCLEOTIDE SEQUENCE [LARGE SCALE GENOMIC DNA]</scope>
    <source>
        <strain evidence="6 7">GM2012</strain>
    </source>
</reference>
<feature type="binding site" evidence="4">
    <location>
        <position position="96"/>
    </location>
    <ligand>
        <name>Zn(2+)</name>
        <dbReference type="ChEBI" id="CHEBI:29105"/>
    </ligand>
</feature>
<feature type="binding site" evidence="4">
    <location>
        <position position="2"/>
    </location>
    <ligand>
        <name>Ni(2+)</name>
        <dbReference type="ChEBI" id="CHEBI:49786"/>
    </ligand>
</feature>
<dbReference type="PIRSF" id="PIRSF004761">
    <property type="entry name" value="Hydrgn_mat_HypA"/>
    <property type="match status" value="1"/>
</dbReference>